<feature type="active site" description="Tele-phosphohistidine intermediate" evidence="4">
    <location>
        <position position="247"/>
    </location>
</feature>
<evidence type="ECO:0000259" key="5">
    <source>
        <dbReference type="SMART" id="SM00881"/>
    </source>
</evidence>
<dbReference type="SMART" id="SM00881">
    <property type="entry name" value="CoA_binding"/>
    <property type="match status" value="1"/>
</dbReference>
<accession>A0A4R8MG65</accession>
<evidence type="ECO:0000256" key="2">
    <source>
        <dbReference type="ARBA" id="ARBA00022741"/>
    </source>
</evidence>
<dbReference type="PANTHER" id="PTHR11117">
    <property type="entry name" value="SUCCINYL-COA LIGASE SUBUNIT ALPHA"/>
    <property type="match status" value="1"/>
</dbReference>
<dbReference type="Proteomes" id="UP000295066">
    <property type="component" value="Unassembled WGS sequence"/>
</dbReference>
<dbReference type="Pfam" id="PF00549">
    <property type="entry name" value="Ligase_CoA"/>
    <property type="match status" value="1"/>
</dbReference>
<dbReference type="Gene3D" id="3.40.50.720">
    <property type="entry name" value="NAD(P)-binding Rossmann-like Domain"/>
    <property type="match status" value="1"/>
</dbReference>
<dbReference type="SUPFAM" id="SSF52210">
    <property type="entry name" value="Succinyl-CoA synthetase domains"/>
    <property type="match status" value="1"/>
</dbReference>
<organism evidence="6 7">
    <name type="scientific">Aminivibrio pyruvatiphilus</name>
    <dbReference type="NCBI Taxonomy" id="1005740"/>
    <lineage>
        <taxon>Bacteria</taxon>
        <taxon>Thermotogati</taxon>
        <taxon>Synergistota</taxon>
        <taxon>Synergistia</taxon>
        <taxon>Synergistales</taxon>
        <taxon>Aminobacteriaceae</taxon>
        <taxon>Aminivibrio</taxon>
    </lineage>
</organism>
<dbReference type="Gene3D" id="3.40.50.261">
    <property type="entry name" value="Succinyl-CoA synthetase domains"/>
    <property type="match status" value="1"/>
</dbReference>
<dbReference type="GO" id="GO:0000166">
    <property type="term" value="F:nucleotide binding"/>
    <property type="evidence" value="ECO:0007669"/>
    <property type="project" value="UniProtKB-KW"/>
</dbReference>
<dbReference type="FunFam" id="3.40.50.720:FF:000277">
    <property type="entry name" value="Succinate--CoA ligase [ADP-forming] subunit alpha"/>
    <property type="match status" value="1"/>
</dbReference>
<dbReference type="SUPFAM" id="SSF51735">
    <property type="entry name" value="NAD(P)-binding Rossmann-fold domains"/>
    <property type="match status" value="1"/>
</dbReference>
<proteinExistence type="inferred from homology"/>
<dbReference type="EMBL" id="SORI01000001">
    <property type="protein sequence ID" value="TDY64973.1"/>
    <property type="molecule type" value="Genomic_DNA"/>
</dbReference>
<evidence type="ECO:0000256" key="3">
    <source>
        <dbReference type="ARBA" id="ARBA00060724"/>
    </source>
</evidence>
<keyword evidence="1" id="KW-0436">Ligase</keyword>
<evidence type="ECO:0000256" key="4">
    <source>
        <dbReference type="PIRSR" id="PIRSR001553-1"/>
    </source>
</evidence>
<dbReference type="InterPro" id="IPR005811">
    <property type="entry name" value="SUCC_ACL_C"/>
</dbReference>
<dbReference type="InterPro" id="IPR036291">
    <property type="entry name" value="NAD(P)-bd_dom_sf"/>
</dbReference>
<dbReference type="GO" id="GO:0004775">
    <property type="term" value="F:succinate-CoA ligase (ADP-forming) activity"/>
    <property type="evidence" value="ECO:0007669"/>
    <property type="project" value="TreeGrafter"/>
</dbReference>
<feature type="domain" description="CoA-binding" evidence="5">
    <location>
        <begin position="4"/>
        <end position="100"/>
    </location>
</feature>
<dbReference type="Pfam" id="PF02629">
    <property type="entry name" value="CoA_binding"/>
    <property type="match status" value="1"/>
</dbReference>
<evidence type="ECO:0000313" key="6">
    <source>
        <dbReference type="EMBL" id="TDY64973.1"/>
    </source>
</evidence>
<protein>
    <submittedName>
        <fullName evidence="6">Succinyl-CoA synthetase alpha subunit</fullName>
    </submittedName>
</protein>
<dbReference type="InterPro" id="IPR003781">
    <property type="entry name" value="CoA-bd"/>
</dbReference>
<dbReference type="RefSeq" id="WP_133955279.1">
    <property type="nucleotide sequence ID" value="NZ_SORI01000001.1"/>
</dbReference>
<dbReference type="AlphaFoldDB" id="A0A4R8MG65"/>
<dbReference type="GO" id="GO:0004776">
    <property type="term" value="F:succinate-CoA ligase (GDP-forming) activity"/>
    <property type="evidence" value="ECO:0007669"/>
    <property type="project" value="TreeGrafter"/>
</dbReference>
<dbReference type="PANTHER" id="PTHR11117:SF2">
    <property type="entry name" value="SUCCINATE--COA LIGASE [ADP_GDP-FORMING] SUBUNIT ALPHA, MITOCHONDRIAL"/>
    <property type="match status" value="1"/>
</dbReference>
<comment type="similarity">
    <text evidence="3">Belongs to the succinate/malate CoA ligase alpha subunit family.</text>
</comment>
<comment type="caution">
    <text evidence="6">The sequence shown here is derived from an EMBL/GenBank/DDBJ whole genome shotgun (WGS) entry which is preliminary data.</text>
</comment>
<evidence type="ECO:0000256" key="1">
    <source>
        <dbReference type="ARBA" id="ARBA00022598"/>
    </source>
</evidence>
<name>A0A4R8MG65_9BACT</name>
<dbReference type="UniPathway" id="UPA00223">
    <property type="reaction ID" value="UER00999"/>
</dbReference>
<gene>
    <name evidence="6" type="ORF">C8D99_101119</name>
</gene>
<sequence length="288" mass="29332">MAILVDRDTRVIVQGITGKSGILQTKSLIDYGTAVVAGVTPGKAGTSVEGVPVFNSVEDAVKQVSPNAAISFVPPLFAKDAAMEAMEAGIKLLVLTMEGIPKHDVLDILSYASGRGVRVLGPGTAGVISPGKCKLGAHPARMFTEGKVGVVSKSGALSYEVGKTLTDAGIGQSTVVALGGGPIWGTTQRDIVKLFNEDPETEIIVLLGEIGGGTEIAAAEYIAESVRKPVVSLIVGRAAPEGKSLGHAGAIIRGNKGTAASKMEALEKAGASLATSPAQVVELIRKLG</sequence>
<dbReference type="NCBIfam" id="NF004230">
    <property type="entry name" value="PRK05678.1"/>
    <property type="match status" value="1"/>
</dbReference>
<dbReference type="GO" id="GO:0006099">
    <property type="term" value="P:tricarboxylic acid cycle"/>
    <property type="evidence" value="ECO:0007669"/>
    <property type="project" value="UniProtKB-UniPathway"/>
</dbReference>
<evidence type="ECO:0000313" key="7">
    <source>
        <dbReference type="Proteomes" id="UP000295066"/>
    </source>
</evidence>
<dbReference type="PRINTS" id="PR01798">
    <property type="entry name" value="SCOASYNTHASE"/>
</dbReference>
<dbReference type="GO" id="GO:0009361">
    <property type="term" value="C:succinate-CoA ligase complex (ADP-forming)"/>
    <property type="evidence" value="ECO:0007669"/>
    <property type="project" value="TreeGrafter"/>
</dbReference>
<dbReference type="InterPro" id="IPR005810">
    <property type="entry name" value="CoA_lig_alpha"/>
</dbReference>
<keyword evidence="2" id="KW-0547">Nucleotide-binding</keyword>
<reference evidence="6 7" key="1">
    <citation type="submission" date="2019-03" db="EMBL/GenBank/DDBJ databases">
        <title>Genomic Encyclopedia of Type Strains, Phase IV (KMG-IV): sequencing the most valuable type-strain genomes for metagenomic binning, comparative biology and taxonomic classification.</title>
        <authorList>
            <person name="Goeker M."/>
        </authorList>
    </citation>
    <scope>NUCLEOTIDE SEQUENCE [LARGE SCALE GENOMIC DNA]</scope>
    <source>
        <strain evidence="6 7">DSM 25964</strain>
    </source>
</reference>
<dbReference type="PIRSF" id="PIRSF001553">
    <property type="entry name" value="SucCS_alpha"/>
    <property type="match status" value="1"/>
</dbReference>
<dbReference type="NCBIfam" id="TIGR01019">
    <property type="entry name" value="sucCoAalpha"/>
    <property type="match status" value="1"/>
</dbReference>
<keyword evidence="7" id="KW-1185">Reference proteome</keyword>
<dbReference type="OrthoDB" id="9807196at2"/>
<dbReference type="InterPro" id="IPR016102">
    <property type="entry name" value="Succinyl-CoA_synth-like"/>
</dbReference>